<comment type="caution">
    <text evidence="1">The sequence shown here is derived from an EMBL/GenBank/DDBJ whole genome shotgun (WGS) entry which is preliminary data.</text>
</comment>
<dbReference type="AlphaFoldDB" id="A0A2P5DAG0"/>
<evidence type="ECO:0000313" key="2">
    <source>
        <dbReference type="Proteomes" id="UP000237105"/>
    </source>
</evidence>
<dbReference type="EMBL" id="JXTB01000051">
    <property type="protein sequence ID" value="PON70264.1"/>
    <property type="molecule type" value="Genomic_DNA"/>
</dbReference>
<reference evidence="2" key="1">
    <citation type="submission" date="2016-06" db="EMBL/GenBank/DDBJ databases">
        <title>Parallel loss of symbiosis genes in relatives of nitrogen-fixing non-legume Parasponia.</title>
        <authorList>
            <person name="Van Velzen R."/>
            <person name="Holmer R."/>
            <person name="Bu F."/>
            <person name="Rutten L."/>
            <person name="Van Zeijl A."/>
            <person name="Liu W."/>
            <person name="Santuari L."/>
            <person name="Cao Q."/>
            <person name="Sharma T."/>
            <person name="Shen D."/>
            <person name="Roswanjaya Y."/>
            <person name="Wardhani T."/>
            <person name="Kalhor M.S."/>
            <person name="Jansen J."/>
            <person name="Van den Hoogen J."/>
            <person name="Gungor B."/>
            <person name="Hartog M."/>
            <person name="Hontelez J."/>
            <person name="Verver J."/>
            <person name="Yang W.-C."/>
            <person name="Schijlen E."/>
            <person name="Repin R."/>
            <person name="Schilthuizen M."/>
            <person name="Schranz E."/>
            <person name="Heidstra R."/>
            <person name="Miyata K."/>
            <person name="Fedorova E."/>
            <person name="Kohlen W."/>
            <person name="Bisseling T."/>
            <person name="Smit S."/>
            <person name="Geurts R."/>
        </authorList>
    </citation>
    <scope>NUCLEOTIDE SEQUENCE [LARGE SCALE GENOMIC DNA]</scope>
    <source>
        <strain evidence="2">cv. WU1-14</strain>
    </source>
</reference>
<gene>
    <name evidence="1" type="ORF">PanWU01x14_081880</name>
</gene>
<organism evidence="1 2">
    <name type="scientific">Parasponia andersonii</name>
    <name type="common">Sponia andersonii</name>
    <dbReference type="NCBI Taxonomy" id="3476"/>
    <lineage>
        <taxon>Eukaryota</taxon>
        <taxon>Viridiplantae</taxon>
        <taxon>Streptophyta</taxon>
        <taxon>Embryophyta</taxon>
        <taxon>Tracheophyta</taxon>
        <taxon>Spermatophyta</taxon>
        <taxon>Magnoliopsida</taxon>
        <taxon>eudicotyledons</taxon>
        <taxon>Gunneridae</taxon>
        <taxon>Pentapetalae</taxon>
        <taxon>rosids</taxon>
        <taxon>fabids</taxon>
        <taxon>Rosales</taxon>
        <taxon>Cannabaceae</taxon>
        <taxon>Parasponia</taxon>
    </lineage>
</organism>
<evidence type="ECO:0000313" key="1">
    <source>
        <dbReference type="EMBL" id="PON70264.1"/>
    </source>
</evidence>
<proteinExistence type="predicted"/>
<accession>A0A2P5DAG0</accession>
<sequence>MNDLLILRELLVKDRSRKVPIIIEVIWRSPPLFWIKVNTICSTYGSSGPPRCTGVFQTHRGFFRSCFSIPLGTGYTFEIELAVVIYAIDFA</sequence>
<dbReference type="Proteomes" id="UP000237105">
    <property type="component" value="Unassembled WGS sequence"/>
</dbReference>
<dbReference type="OrthoDB" id="1938131at2759"/>
<protein>
    <submittedName>
        <fullName evidence="1">Uncharacterized protein</fullName>
    </submittedName>
</protein>
<keyword evidence="2" id="KW-1185">Reference proteome</keyword>
<name>A0A2P5DAG0_PARAD</name>